<comment type="caution">
    <text evidence="1">The sequence shown here is derived from an EMBL/GenBank/DDBJ whole genome shotgun (WGS) entry which is preliminary data.</text>
</comment>
<protein>
    <submittedName>
        <fullName evidence="1">Uncharacterized protein</fullName>
    </submittedName>
</protein>
<gene>
    <name evidence="1" type="ORF">BGZ65_000963</name>
</gene>
<evidence type="ECO:0000313" key="1">
    <source>
        <dbReference type="EMBL" id="KAF9943486.1"/>
    </source>
</evidence>
<evidence type="ECO:0000313" key="2">
    <source>
        <dbReference type="Proteomes" id="UP000749646"/>
    </source>
</evidence>
<name>A0A9P6IP68_9FUNG</name>
<sequence>MPIGGATAIIRWNHPEWGLNFAFYTNWKNFDLLYDTWYNFFETPNYFFTRNGIEYN</sequence>
<keyword evidence="2" id="KW-1185">Reference proteome</keyword>
<accession>A0A9P6IP68</accession>
<feature type="non-terminal residue" evidence="1">
    <location>
        <position position="56"/>
    </location>
</feature>
<dbReference type="AlphaFoldDB" id="A0A9P6IP68"/>
<reference evidence="1" key="1">
    <citation type="journal article" date="2020" name="Fungal Divers.">
        <title>Resolving the Mortierellaceae phylogeny through synthesis of multi-gene phylogenetics and phylogenomics.</title>
        <authorList>
            <person name="Vandepol N."/>
            <person name="Liber J."/>
            <person name="Desiro A."/>
            <person name="Na H."/>
            <person name="Kennedy M."/>
            <person name="Barry K."/>
            <person name="Grigoriev I.V."/>
            <person name="Miller A.N."/>
            <person name="O'Donnell K."/>
            <person name="Stajich J.E."/>
            <person name="Bonito G."/>
        </authorList>
    </citation>
    <scope>NUCLEOTIDE SEQUENCE</scope>
    <source>
        <strain evidence="1">MES-2147</strain>
    </source>
</reference>
<proteinExistence type="predicted"/>
<organism evidence="1 2">
    <name type="scientific">Modicella reniformis</name>
    <dbReference type="NCBI Taxonomy" id="1440133"/>
    <lineage>
        <taxon>Eukaryota</taxon>
        <taxon>Fungi</taxon>
        <taxon>Fungi incertae sedis</taxon>
        <taxon>Mucoromycota</taxon>
        <taxon>Mortierellomycotina</taxon>
        <taxon>Mortierellomycetes</taxon>
        <taxon>Mortierellales</taxon>
        <taxon>Mortierellaceae</taxon>
        <taxon>Modicella</taxon>
    </lineage>
</organism>
<dbReference type="EMBL" id="JAAAHW010009173">
    <property type="protein sequence ID" value="KAF9943486.1"/>
    <property type="molecule type" value="Genomic_DNA"/>
</dbReference>
<dbReference type="Proteomes" id="UP000749646">
    <property type="component" value="Unassembled WGS sequence"/>
</dbReference>